<accession>A0AAW2JL93</accession>
<organism evidence="1">
    <name type="scientific">Sesamum angustifolium</name>
    <dbReference type="NCBI Taxonomy" id="2727405"/>
    <lineage>
        <taxon>Eukaryota</taxon>
        <taxon>Viridiplantae</taxon>
        <taxon>Streptophyta</taxon>
        <taxon>Embryophyta</taxon>
        <taxon>Tracheophyta</taxon>
        <taxon>Spermatophyta</taxon>
        <taxon>Magnoliopsida</taxon>
        <taxon>eudicotyledons</taxon>
        <taxon>Gunneridae</taxon>
        <taxon>Pentapetalae</taxon>
        <taxon>asterids</taxon>
        <taxon>lamiids</taxon>
        <taxon>Lamiales</taxon>
        <taxon>Pedaliaceae</taxon>
        <taxon>Sesamum</taxon>
    </lineage>
</organism>
<proteinExistence type="predicted"/>
<sequence>MRSNLPSLAWGHAILHAESLFHLKLTAYHKFSPFLLVSGKEPNISHLKVFGCAVYDPIPPPQRTKMGPQRRLRIYIGFESPLIIEYLEPMTSDQFTARYLDCQFDETMFPALGGEDKEIKRKDIAWNATSMSFMDPRTNDSELEVQWIIHLQSVVNRLPDAS</sequence>
<reference evidence="1" key="1">
    <citation type="submission" date="2020-06" db="EMBL/GenBank/DDBJ databases">
        <authorList>
            <person name="Li T."/>
            <person name="Hu X."/>
            <person name="Zhang T."/>
            <person name="Song X."/>
            <person name="Zhang H."/>
            <person name="Dai N."/>
            <person name="Sheng W."/>
            <person name="Hou X."/>
            <person name="Wei L."/>
        </authorList>
    </citation>
    <scope>NUCLEOTIDE SEQUENCE</scope>
    <source>
        <strain evidence="1">G01</strain>
        <tissue evidence="1">Leaf</tissue>
    </source>
</reference>
<protein>
    <submittedName>
        <fullName evidence="1">Uncharacterized protein</fullName>
    </submittedName>
</protein>
<dbReference type="AlphaFoldDB" id="A0AAW2JL93"/>
<evidence type="ECO:0000313" key="1">
    <source>
        <dbReference type="EMBL" id="KAL0295183.1"/>
    </source>
</evidence>
<comment type="caution">
    <text evidence="1">The sequence shown here is derived from an EMBL/GenBank/DDBJ whole genome shotgun (WGS) entry which is preliminary data.</text>
</comment>
<reference evidence="1" key="2">
    <citation type="journal article" date="2024" name="Plant">
        <title>Genomic evolution and insights into agronomic trait innovations of Sesamum species.</title>
        <authorList>
            <person name="Miao H."/>
            <person name="Wang L."/>
            <person name="Qu L."/>
            <person name="Liu H."/>
            <person name="Sun Y."/>
            <person name="Le M."/>
            <person name="Wang Q."/>
            <person name="Wei S."/>
            <person name="Zheng Y."/>
            <person name="Lin W."/>
            <person name="Duan Y."/>
            <person name="Cao H."/>
            <person name="Xiong S."/>
            <person name="Wang X."/>
            <person name="Wei L."/>
            <person name="Li C."/>
            <person name="Ma Q."/>
            <person name="Ju M."/>
            <person name="Zhao R."/>
            <person name="Li G."/>
            <person name="Mu C."/>
            <person name="Tian Q."/>
            <person name="Mei H."/>
            <person name="Zhang T."/>
            <person name="Gao T."/>
            <person name="Zhang H."/>
        </authorList>
    </citation>
    <scope>NUCLEOTIDE SEQUENCE</scope>
    <source>
        <strain evidence="1">G01</strain>
    </source>
</reference>
<dbReference type="EMBL" id="JACGWK010000742">
    <property type="protein sequence ID" value="KAL0295183.1"/>
    <property type="molecule type" value="Genomic_DNA"/>
</dbReference>
<gene>
    <name evidence="1" type="ORF">Sangu_2513300</name>
</gene>
<name>A0AAW2JL93_9LAMI</name>